<evidence type="ECO:0000313" key="3">
    <source>
        <dbReference type="Proteomes" id="UP000284842"/>
    </source>
</evidence>
<name>A0A409YEI0_9AGAR</name>
<dbReference type="OrthoDB" id="3067335at2759"/>
<keyword evidence="1" id="KW-1133">Transmembrane helix</keyword>
<dbReference type="InParanoid" id="A0A409YEI0"/>
<proteinExistence type="predicted"/>
<keyword evidence="1" id="KW-0472">Membrane</keyword>
<dbReference type="AlphaFoldDB" id="A0A409YEI0"/>
<keyword evidence="1" id="KW-0812">Transmembrane</keyword>
<comment type="caution">
    <text evidence="2">The sequence shown here is derived from an EMBL/GenBank/DDBJ whole genome shotgun (WGS) entry which is preliminary data.</text>
</comment>
<dbReference type="EMBL" id="NHTK01001251">
    <property type="protein sequence ID" value="PPR01410.1"/>
    <property type="molecule type" value="Genomic_DNA"/>
</dbReference>
<keyword evidence="3" id="KW-1185">Reference proteome</keyword>
<feature type="transmembrane region" description="Helical" evidence="1">
    <location>
        <begin position="352"/>
        <end position="378"/>
    </location>
</feature>
<dbReference type="Proteomes" id="UP000284842">
    <property type="component" value="Unassembled WGS sequence"/>
</dbReference>
<evidence type="ECO:0000313" key="2">
    <source>
        <dbReference type="EMBL" id="PPR01410.1"/>
    </source>
</evidence>
<feature type="transmembrane region" description="Helical" evidence="1">
    <location>
        <begin position="448"/>
        <end position="465"/>
    </location>
</feature>
<sequence length="467" mass="53501">MLPPAGLYRLRLFIGSPTYLPVALPHLQSVYFKMTDMSLIVDVRDDFISLARSIHQFTSNILDKNKRYDVAQSINQLMNASRVYGHEFESLVTEALALICIPYLLYTHKRASSFATLYRRIEANPALFAEYARYMPRTAKLIIMLHRWSKEPTVVKWWRTYNKSPSVYEHTPSEAERLFQSRQRTRAKKCSETTLVVEYYRSFQRGRFRPNQQSPIPDATLYLDMDLHRGANLEFVRKYFGLESLAVITDRSEYRAVFRPGDDNRLSPLAIYDLTHQLRQPLRVFEPQASLLTKTKRKIHETVCDTSYCIYSLVKLFLGFPEQNLPYLQLSYGSNFASCYERVGKITRPARVVFGSTLSIVLGFFVMLFMSIVTSLLCTGRFAIKIPYAAASLSVHAIRRSWATTATVLGKTASFASVALGSIAQGTCNIVKDMVEGRIRQRIGEHPLLVVLPMIIWFILAEYASSK</sequence>
<evidence type="ECO:0000256" key="1">
    <source>
        <dbReference type="SAM" id="Phobius"/>
    </source>
</evidence>
<accession>A0A409YEI0</accession>
<protein>
    <submittedName>
        <fullName evidence="2">Uncharacterized protein</fullName>
    </submittedName>
</protein>
<gene>
    <name evidence="2" type="ORF">CVT24_006248</name>
</gene>
<reference evidence="2 3" key="1">
    <citation type="journal article" date="2018" name="Evol. Lett.">
        <title>Horizontal gene cluster transfer increased hallucinogenic mushroom diversity.</title>
        <authorList>
            <person name="Reynolds H.T."/>
            <person name="Vijayakumar V."/>
            <person name="Gluck-Thaler E."/>
            <person name="Korotkin H.B."/>
            <person name="Matheny P.B."/>
            <person name="Slot J.C."/>
        </authorList>
    </citation>
    <scope>NUCLEOTIDE SEQUENCE [LARGE SCALE GENOMIC DNA]</scope>
    <source>
        <strain evidence="2 3">2629</strain>
    </source>
</reference>
<organism evidence="2 3">
    <name type="scientific">Panaeolus cyanescens</name>
    <dbReference type="NCBI Taxonomy" id="181874"/>
    <lineage>
        <taxon>Eukaryota</taxon>
        <taxon>Fungi</taxon>
        <taxon>Dikarya</taxon>
        <taxon>Basidiomycota</taxon>
        <taxon>Agaricomycotina</taxon>
        <taxon>Agaricomycetes</taxon>
        <taxon>Agaricomycetidae</taxon>
        <taxon>Agaricales</taxon>
        <taxon>Agaricineae</taxon>
        <taxon>Galeropsidaceae</taxon>
        <taxon>Panaeolus</taxon>
    </lineage>
</organism>